<sequence length="144" mass="16355">MTTIERSALVAFSAQEMFDLVSDVERYPEFMPGCVKTDLIGRGDDWLEAKLHLGRGRLNTSFTTHNVVDAPNRMELSLTEGPFKSFHGVWTFTELAERACKLELKLEFEFSNKLIAMAAGRLFESMANQQVDAICQRARQIYAE</sequence>
<evidence type="ECO:0000313" key="5">
    <source>
        <dbReference type="Proteomes" id="UP001409585"/>
    </source>
</evidence>
<accession>A0AAV3U4U7</accession>
<evidence type="ECO:0000259" key="3">
    <source>
        <dbReference type="Pfam" id="PF03364"/>
    </source>
</evidence>
<dbReference type="InterPro" id="IPR044996">
    <property type="entry name" value="COQ10-like"/>
</dbReference>
<name>A0AAV3U4U7_9ALTE</name>
<gene>
    <name evidence="4" type="ORF">GCM10025791_29730</name>
</gene>
<keyword evidence="5" id="KW-1185">Reference proteome</keyword>
<protein>
    <submittedName>
        <fullName evidence="4">SRPBCC family protein</fullName>
    </submittedName>
</protein>
<organism evidence="4 5">
    <name type="scientific">Halioxenophilus aromaticivorans</name>
    <dbReference type="NCBI Taxonomy" id="1306992"/>
    <lineage>
        <taxon>Bacteria</taxon>
        <taxon>Pseudomonadati</taxon>
        <taxon>Pseudomonadota</taxon>
        <taxon>Gammaproteobacteria</taxon>
        <taxon>Alteromonadales</taxon>
        <taxon>Alteromonadaceae</taxon>
        <taxon>Halioxenophilus</taxon>
    </lineage>
</organism>
<reference evidence="5" key="1">
    <citation type="journal article" date="2019" name="Int. J. Syst. Evol. Microbiol.">
        <title>The Global Catalogue of Microorganisms (GCM) 10K type strain sequencing project: providing services to taxonomists for standard genome sequencing and annotation.</title>
        <authorList>
            <consortium name="The Broad Institute Genomics Platform"/>
            <consortium name="The Broad Institute Genome Sequencing Center for Infectious Disease"/>
            <person name="Wu L."/>
            <person name="Ma J."/>
        </authorList>
    </citation>
    <scope>NUCLEOTIDE SEQUENCE [LARGE SCALE GENOMIC DNA]</scope>
    <source>
        <strain evidence="5">JCM 19134</strain>
    </source>
</reference>
<dbReference type="GO" id="GO:0048039">
    <property type="term" value="F:ubiquinone binding"/>
    <property type="evidence" value="ECO:0007669"/>
    <property type="project" value="InterPro"/>
</dbReference>
<dbReference type="AlphaFoldDB" id="A0AAV3U4U7"/>
<evidence type="ECO:0000256" key="1">
    <source>
        <dbReference type="ARBA" id="ARBA00008918"/>
    </source>
</evidence>
<keyword evidence="2" id="KW-1277">Toxin-antitoxin system</keyword>
<dbReference type="PANTHER" id="PTHR12901:SF10">
    <property type="entry name" value="COENZYME Q-BINDING PROTEIN COQ10, MITOCHONDRIAL"/>
    <property type="match status" value="1"/>
</dbReference>
<evidence type="ECO:0000313" key="4">
    <source>
        <dbReference type="EMBL" id="GAA4947916.1"/>
    </source>
</evidence>
<dbReference type="Pfam" id="PF03364">
    <property type="entry name" value="Polyketide_cyc"/>
    <property type="match status" value="1"/>
</dbReference>
<dbReference type="Gene3D" id="3.30.530.20">
    <property type="match status" value="1"/>
</dbReference>
<dbReference type="Proteomes" id="UP001409585">
    <property type="component" value="Unassembled WGS sequence"/>
</dbReference>
<evidence type="ECO:0000256" key="2">
    <source>
        <dbReference type="ARBA" id="ARBA00022649"/>
    </source>
</evidence>
<dbReference type="InterPro" id="IPR023393">
    <property type="entry name" value="START-like_dom_sf"/>
</dbReference>
<dbReference type="CDD" id="cd07813">
    <property type="entry name" value="COQ10p_like"/>
    <property type="match status" value="1"/>
</dbReference>
<dbReference type="PANTHER" id="PTHR12901">
    <property type="entry name" value="SPERM PROTEIN HOMOLOG"/>
    <property type="match status" value="1"/>
</dbReference>
<comment type="caution">
    <text evidence="4">The sequence shown here is derived from an EMBL/GenBank/DDBJ whole genome shotgun (WGS) entry which is preliminary data.</text>
</comment>
<comment type="similarity">
    <text evidence="1">Belongs to the ribosome association toxin RatA family.</text>
</comment>
<proteinExistence type="inferred from homology"/>
<dbReference type="InterPro" id="IPR005031">
    <property type="entry name" value="COQ10_START"/>
</dbReference>
<dbReference type="EMBL" id="BAABLX010000027">
    <property type="protein sequence ID" value="GAA4947916.1"/>
    <property type="molecule type" value="Genomic_DNA"/>
</dbReference>
<dbReference type="RefSeq" id="WP_345423865.1">
    <property type="nucleotide sequence ID" value="NZ_AP031496.1"/>
</dbReference>
<feature type="domain" description="Coenzyme Q-binding protein COQ10 START" evidence="3">
    <location>
        <begin position="10"/>
        <end position="134"/>
    </location>
</feature>
<dbReference type="SUPFAM" id="SSF55961">
    <property type="entry name" value="Bet v1-like"/>
    <property type="match status" value="1"/>
</dbReference>
<dbReference type="GO" id="GO:0045333">
    <property type="term" value="P:cellular respiration"/>
    <property type="evidence" value="ECO:0007669"/>
    <property type="project" value="InterPro"/>
</dbReference>